<dbReference type="InterPro" id="IPR014710">
    <property type="entry name" value="RmlC-like_jellyroll"/>
</dbReference>
<keyword evidence="3" id="KW-1185">Reference proteome</keyword>
<dbReference type="Pfam" id="PF07883">
    <property type="entry name" value="Cupin_2"/>
    <property type="match status" value="1"/>
</dbReference>
<reference evidence="2 3" key="1">
    <citation type="submission" date="2019-03" db="EMBL/GenBank/DDBJ databases">
        <title>Genomic Encyclopedia of Type Strains, Phase IV (KMG-IV): sequencing the most valuable type-strain genomes for metagenomic binning, comparative biology and taxonomic classification.</title>
        <authorList>
            <person name="Goeker M."/>
        </authorList>
    </citation>
    <scope>NUCLEOTIDE SEQUENCE [LARGE SCALE GENOMIC DNA]</scope>
    <source>
        <strain evidence="2 3">DSM 102969</strain>
    </source>
</reference>
<dbReference type="AlphaFoldDB" id="A0A4R6RAM7"/>
<evidence type="ECO:0000313" key="3">
    <source>
        <dbReference type="Proteomes" id="UP000294547"/>
    </source>
</evidence>
<comment type="caution">
    <text evidence="2">The sequence shown here is derived from an EMBL/GenBank/DDBJ whole genome shotgun (WGS) entry which is preliminary data.</text>
</comment>
<sequence length="99" mass="10973">MSAFTARPPAVPTLLHDDERARVTRWDFEPGADTGWHRHGMAYLVIPMTDCSFLIEEAAGERRVEVKAGATYTRPEGVEHNVVNGGTAPMSFIEVEFKA</sequence>
<evidence type="ECO:0000313" key="2">
    <source>
        <dbReference type="EMBL" id="TDP83181.1"/>
    </source>
</evidence>
<dbReference type="Gene3D" id="2.60.120.10">
    <property type="entry name" value="Jelly Rolls"/>
    <property type="match status" value="1"/>
</dbReference>
<dbReference type="OrthoDB" id="9800684at2"/>
<dbReference type="InterPro" id="IPR013096">
    <property type="entry name" value="Cupin_2"/>
</dbReference>
<organism evidence="2 3">
    <name type="scientific">Oharaeibacter diazotrophicus</name>
    <dbReference type="NCBI Taxonomy" id="1920512"/>
    <lineage>
        <taxon>Bacteria</taxon>
        <taxon>Pseudomonadati</taxon>
        <taxon>Pseudomonadota</taxon>
        <taxon>Alphaproteobacteria</taxon>
        <taxon>Hyphomicrobiales</taxon>
        <taxon>Pleomorphomonadaceae</taxon>
        <taxon>Oharaeibacter</taxon>
    </lineage>
</organism>
<dbReference type="EMBL" id="SNXY01000009">
    <property type="protein sequence ID" value="TDP83181.1"/>
    <property type="molecule type" value="Genomic_DNA"/>
</dbReference>
<dbReference type="SUPFAM" id="SSF51182">
    <property type="entry name" value="RmlC-like cupins"/>
    <property type="match status" value="1"/>
</dbReference>
<evidence type="ECO:0000259" key="1">
    <source>
        <dbReference type="Pfam" id="PF07883"/>
    </source>
</evidence>
<accession>A0A4R6RAM7</accession>
<protein>
    <submittedName>
        <fullName evidence="2">Cupin domain</fullName>
    </submittedName>
</protein>
<dbReference type="RefSeq" id="WP_126537914.1">
    <property type="nucleotide sequence ID" value="NZ_BSPM01000009.1"/>
</dbReference>
<feature type="domain" description="Cupin type-2" evidence="1">
    <location>
        <begin position="25"/>
        <end position="95"/>
    </location>
</feature>
<dbReference type="InterPro" id="IPR011051">
    <property type="entry name" value="RmlC_Cupin_sf"/>
</dbReference>
<dbReference type="Proteomes" id="UP000294547">
    <property type="component" value="Unassembled WGS sequence"/>
</dbReference>
<dbReference type="CDD" id="cd06982">
    <property type="entry name" value="cupin_BauB-like"/>
    <property type="match status" value="1"/>
</dbReference>
<name>A0A4R6RAM7_9HYPH</name>
<proteinExistence type="predicted"/>
<gene>
    <name evidence="2" type="ORF">EDD54_3138</name>
</gene>